<name>A0A1M7DBL0_9FLAO</name>
<gene>
    <name evidence="2" type="ORF">SAMN05444267_102451</name>
</gene>
<keyword evidence="1" id="KW-0472">Membrane</keyword>
<feature type="transmembrane region" description="Helical" evidence="1">
    <location>
        <begin position="67"/>
        <end position="89"/>
    </location>
</feature>
<keyword evidence="1" id="KW-0812">Transmembrane</keyword>
<proteinExistence type="predicted"/>
<accession>A0A1M7DBL0</accession>
<dbReference type="STRING" id="1302687.SAMN05444267_102451"/>
<feature type="transmembrane region" description="Helical" evidence="1">
    <location>
        <begin position="101"/>
        <end position="121"/>
    </location>
</feature>
<organism evidence="2 3">
    <name type="scientific">Chryseobacterium polytrichastri</name>
    <dbReference type="NCBI Taxonomy" id="1302687"/>
    <lineage>
        <taxon>Bacteria</taxon>
        <taxon>Pseudomonadati</taxon>
        <taxon>Bacteroidota</taxon>
        <taxon>Flavobacteriia</taxon>
        <taxon>Flavobacteriales</taxon>
        <taxon>Weeksellaceae</taxon>
        <taxon>Chryseobacterium group</taxon>
        <taxon>Chryseobacterium</taxon>
    </lineage>
</organism>
<feature type="transmembrane region" description="Helical" evidence="1">
    <location>
        <begin position="133"/>
        <end position="153"/>
    </location>
</feature>
<keyword evidence="3" id="KW-1185">Reference proteome</keyword>
<reference evidence="3" key="1">
    <citation type="submission" date="2016-11" db="EMBL/GenBank/DDBJ databases">
        <authorList>
            <person name="Varghese N."/>
            <person name="Submissions S."/>
        </authorList>
    </citation>
    <scope>NUCLEOTIDE SEQUENCE [LARGE SCALE GENOMIC DNA]</scope>
    <source>
        <strain evidence="3">DSM 26899</strain>
    </source>
</reference>
<evidence type="ECO:0000256" key="1">
    <source>
        <dbReference type="SAM" id="Phobius"/>
    </source>
</evidence>
<protein>
    <submittedName>
        <fullName evidence="2">Uncharacterized protein</fullName>
    </submittedName>
</protein>
<dbReference type="Proteomes" id="UP000184364">
    <property type="component" value="Unassembled WGS sequence"/>
</dbReference>
<evidence type="ECO:0000313" key="2">
    <source>
        <dbReference type="EMBL" id="SHL76569.1"/>
    </source>
</evidence>
<feature type="transmembrane region" description="Helical" evidence="1">
    <location>
        <begin position="42"/>
        <end position="60"/>
    </location>
</feature>
<sequence length="311" mass="36051">MESNMRNKNLILNYVFLGCLAILFLNDHFFKFEYTSWLTGKLSDIVGIILLPMLLTYLFPKLKQNSVFLAGLLFAFWKSPFSESCIQFYNLISPISIHRVVDYSDILVVLLLPIPYYLILNADIINTFSLKKVNAFAVLAPTLFILMSTSPGYRHYDYVPYTGNLIFGNSTFTLSKSKEQVLVELKKRDINIHKDSVRIVGINKSKYLGLGRIDYKNIDSKKDIFQISNDSLKQDILKSIDQSNEYKIDKIKIGDQTIENIQLQVSKSIDGRGTSITLKSMNIERYLREDKVERKLRKIYEKLLEEQFKSY</sequence>
<dbReference type="PROSITE" id="PS51257">
    <property type="entry name" value="PROKAR_LIPOPROTEIN"/>
    <property type="match status" value="1"/>
</dbReference>
<dbReference type="EMBL" id="FRAV01000024">
    <property type="protein sequence ID" value="SHL76569.1"/>
    <property type="molecule type" value="Genomic_DNA"/>
</dbReference>
<keyword evidence="1" id="KW-1133">Transmembrane helix</keyword>
<dbReference type="AlphaFoldDB" id="A0A1M7DBL0"/>
<evidence type="ECO:0000313" key="3">
    <source>
        <dbReference type="Proteomes" id="UP000184364"/>
    </source>
</evidence>
<feature type="transmembrane region" description="Helical" evidence="1">
    <location>
        <begin position="12"/>
        <end position="30"/>
    </location>
</feature>